<sequence length="120" mass="13355">MLAPGGIRHISFKQQDGSWGRAINMGDKVNSDKWDAYATVTSDGKYILFNRGMDNENSNVDIYLVEAKIINELKTKNGYSKPKSQGDLPREQVHGISLSAPFVEFFRPMTNGMLACSARP</sequence>
<dbReference type="Proteomes" id="UP000305423">
    <property type="component" value="Unassembled WGS sequence"/>
</dbReference>
<gene>
    <name evidence="1" type="ORF">CWB74_09760</name>
</gene>
<name>A0AAQ2EVJ0_PSEO7</name>
<accession>A0AAQ2EVJ0</accession>
<dbReference type="AlphaFoldDB" id="A0AAQ2EVJ0"/>
<reference evidence="2" key="2">
    <citation type="submission" date="2019-06" db="EMBL/GenBank/DDBJ databases">
        <title>Co-occurence of chitin degradation, pigmentation and bioactivity in marine Pseudoalteromonas.</title>
        <authorList>
            <person name="Sonnenschein E.C."/>
            <person name="Bech P.K."/>
        </authorList>
    </citation>
    <scope>NUCLEOTIDE SEQUENCE [LARGE SCALE GENOMIC DNA]</scope>
    <source>
        <strain evidence="2">S1607</strain>
    </source>
</reference>
<evidence type="ECO:0000313" key="1">
    <source>
        <dbReference type="EMBL" id="TMN77789.1"/>
    </source>
</evidence>
<comment type="caution">
    <text evidence="1">The sequence shown here is derived from an EMBL/GenBank/DDBJ whole genome shotgun (WGS) entry which is preliminary data.</text>
</comment>
<dbReference type="EMBL" id="PNEL01000023">
    <property type="protein sequence ID" value="TMN77789.1"/>
    <property type="molecule type" value="Genomic_DNA"/>
</dbReference>
<evidence type="ECO:0000313" key="2">
    <source>
        <dbReference type="Proteomes" id="UP000305423"/>
    </source>
</evidence>
<reference evidence="1 2" key="1">
    <citation type="submission" date="2017-12" db="EMBL/GenBank/DDBJ databases">
        <authorList>
            <person name="Paulsen S."/>
            <person name="Gram L.K."/>
        </authorList>
    </citation>
    <scope>NUCLEOTIDE SEQUENCE [LARGE SCALE GENOMIC DNA]</scope>
    <source>
        <strain evidence="1 2">S1607</strain>
    </source>
</reference>
<organism evidence="1 2">
    <name type="scientific">Pseudoalteromonas piscicida</name>
    <dbReference type="NCBI Taxonomy" id="43662"/>
    <lineage>
        <taxon>Bacteria</taxon>
        <taxon>Pseudomonadati</taxon>
        <taxon>Pseudomonadota</taxon>
        <taxon>Gammaproteobacteria</taxon>
        <taxon>Alteromonadales</taxon>
        <taxon>Pseudoalteromonadaceae</taxon>
        <taxon>Pseudoalteromonas</taxon>
    </lineage>
</organism>
<proteinExistence type="predicted"/>
<protein>
    <submittedName>
        <fullName evidence="1">Uncharacterized protein</fullName>
    </submittedName>
</protein>